<gene>
    <name evidence="1" type="ORF">JOD17_002796</name>
</gene>
<evidence type="ECO:0000313" key="1">
    <source>
        <dbReference type="EMBL" id="MBM7633700.1"/>
    </source>
</evidence>
<dbReference type="RefSeq" id="WP_204698409.1">
    <property type="nucleotide sequence ID" value="NZ_JAFBEC010000008.1"/>
</dbReference>
<keyword evidence="2" id="KW-1185">Reference proteome</keyword>
<comment type="caution">
    <text evidence="1">The sequence shown here is derived from an EMBL/GenBank/DDBJ whole genome shotgun (WGS) entry which is preliminary data.</text>
</comment>
<protein>
    <recommendedName>
        <fullName evidence="3">STAS/SEC14 domain-containing protein</fullName>
    </recommendedName>
</protein>
<evidence type="ECO:0000313" key="2">
    <source>
        <dbReference type="Proteomes" id="UP000741863"/>
    </source>
</evidence>
<organism evidence="1 2">
    <name type="scientific">Geomicrobium sediminis</name>
    <dbReference type="NCBI Taxonomy" id="1347788"/>
    <lineage>
        <taxon>Bacteria</taxon>
        <taxon>Bacillati</taxon>
        <taxon>Bacillota</taxon>
        <taxon>Bacilli</taxon>
        <taxon>Bacillales</taxon>
        <taxon>Geomicrobium</taxon>
    </lineage>
</organism>
<evidence type="ECO:0008006" key="3">
    <source>
        <dbReference type="Google" id="ProtNLM"/>
    </source>
</evidence>
<reference evidence="1 2" key="1">
    <citation type="submission" date="2021-01" db="EMBL/GenBank/DDBJ databases">
        <title>Genomic Encyclopedia of Type Strains, Phase IV (KMG-IV): sequencing the most valuable type-strain genomes for metagenomic binning, comparative biology and taxonomic classification.</title>
        <authorList>
            <person name="Goeker M."/>
        </authorList>
    </citation>
    <scope>NUCLEOTIDE SEQUENCE [LARGE SCALE GENOMIC DNA]</scope>
    <source>
        <strain evidence="1 2">DSM 25540</strain>
    </source>
</reference>
<name>A0ABS2PF60_9BACL</name>
<accession>A0ABS2PF60</accession>
<dbReference type="EMBL" id="JAFBEC010000008">
    <property type="protein sequence ID" value="MBM7633700.1"/>
    <property type="molecule type" value="Genomic_DNA"/>
</dbReference>
<dbReference type="Proteomes" id="UP000741863">
    <property type="component" value="Unassembled WGS sequence"/>
</dbReference>
<proteinExistence type="predicted"/>
<sequence>MYRITIVNVEHKVIGIHWTSELTSEGVEEANRDIERLIQQFSTPGFDVLVYMQDVTAFQPETQKAIVSHQEWLLEVGMQRAAVIVKSQVAKLQLKRTTRQSKHKRELHFLTEDEALSFLIENPVHEQIT</sequence>